<keyword evidence="1" id="KW-0040">ANK repeat</keyword>
<reference evidence="4" key="1">
    <citation type="journal article" date="2019" name="Int. J. Syst. Evol. Microbiol.">
        <title>The Global Catalogue of Microorganisms (GCM) 10K type strain sequencing project: providing services to taxonomists for standard genome sequencing and annotation.</title>
        <authorList>
            <consortium name="The Broad Institute Genomics Platform"/>
            <consortium name="The Broad Institute Genome Sequencing Center for Infectious Disease"/>
            <person name="Wu L."/>
            <person name="Ma J."/>
        </authorList>
    </citation>
    <scope>NUCLEOTIDE SEQUENCE [LARGE SCALE GENOMIC DNA]</scope>
    <source>
        <strain evidence="4">JCM 17805</strain>
    </source>
</reference>
<dbReference type="EMBL" id="BAABFL010000437">
    <property type="protein sequence ID" value="GAA4651089.1"/>
    <property type="molecule type" value="Genomic_DNA"/>
</dbReference>
<name>A0ABP8V6P7_9GAMM</name>
<organism evidence="3 4">
    <name type="scientific">Kistimonas scapharcae</name>
    <dbReference type="NCBI Taxonomy" id="1036133"/>
    <lineage>
        <taxon>Bacteria</taxon>
        <taxon>Pseudomonadati</taxon>
        <taxon>Pseudomonadota</taxon>
        <taxon>Gammaproteobacteria</taxon>
        <taxon>Oceanospirillales</taxon>
        <taxon>Endozoicomonadaceae</taxon>
        <taxon>Kistimonas</taxon>
    </lineage>
</organism>
<proteinExistence type="predicted"/>
<feature type="compositionally biased region" description="Polar residues" evidence="2">
    <location>
        <begin position="1"/>
        <end position="19"/>
    </location>
</feature>
<feature type="region of interest" description="Disordered" evidence="2">
    <location>
        <begin position="1"/>
        <end position="22"/>
    </location>
</feature>
<evidence type="ECO:0000313" key="3">
    <source>
        <dbReference type="EMBL" id="GAA4651089.1"/>
    </source>
</evidence>
<dbReference type="PROSITE" id="PS50088">
    <property type="entry name" value="ANK_REPEAT"/>
    <property type="match status" value="1"/>
</dbReference>
<dbReference type="RefSeq" id="WP_345197399.1">
    <property type="nucleotide sequence ID" value="NZ_BAABFL010000437.1"/>
</dbReference>
<dbReference type="InterPro" id="IPR002110">
    <property type="entry name" value="Ankyrin_rpt"/>
</dbReference>
<evidence type="ECO:0000256" key="2">
    <source>
        <dbReference type="SAM" id="MobiDB-lite"/>
    </source>
</evidence>
<dbReference type="Proteomes" id="UP001500604">
    <property type="component" value="Unassembled WGS sequence"/>
</dbReference>
<dbReference type="InterPro" id="IPR036770">
    <property type="entry name" value="Ankyrin_rpt-contain_sf"/>
</dbReference>
<protein>
    <recommendedName>
        <fullName evidence="5">Ankyrin</fullName>
    </recommendedName>
</protein>
<dbReference type="Gene3D" id="1.25.40.20">
    <property type="entry name" value="Ankyrin repeat-containing domain"/>
    <property type="match status" value="1"/>
</dbReference>
<evidence type="ECO:0000256" key="1">
    <source>
        <dbReference type="PROSITE-ProRule" id="PRU00023"/>
    </source>
</evidence>
<evidence type="ECO:0008006" key="5">
    <source>
        <dbReference type="Google" id="ProtNLM"/>
    </source>
</evidence>
<comment type="caution">
    <text evidence="3">The sequence shown here is derived from an EMBL/GenBank/DDBJ whole genome shotgun (WGS) entry which is preliminary data.</text>
</comment>
<gene>
    <name evidence="3" type="ORF">GCM10023116_33720</name>
</gene>
<accession>A0ABP8V6P7</accession>
<evidence type="ECO:0000313" key="4">
    <source>
        <dbReference type="Proteomes" id="UP001500604"/>
    </source>
</evidence>
<feature type="repeat" description="ANK" evidence="1">
    <location>
        <begin position="131"/>
        <end position="163"/>
    </location>
</feature>
<sequence length="295" mass="32904">MKQPEKTGQASLPSISTSGEPLLPVTAVSQGRTLQRTDPSIPILVKTYPRDIPQETKRYRCFLPTEDSRFQPDINGETPLTRALYEHIEDKTHQRIDTIRQNINVAMLDLFTLHQKNPVAAQVVVNQADDEGDTALVYASTFGMADLFEPLFKLGANPGIETKRRSLFLLFNTQNKLPGVSLATSALTYLYAMKKHCQFDIASELNRMKVTKSQYSDSQYDSILHKAMICSPPIDGIGHVINQLLEYDADPNQINTKGQIPLYLAEHLPKEEPDYHCGSASLRSLAGMGQVRAAM</sequence>
<keyword evidence="4" id="KW-1185">Reference proteome</keyword>
<dbReference type="SUPFAM" id="SSF48403">
    <property type="entry name" value="Ankyrin repeat"/>
    <property type="match status" value="1"/>
</dbReference>